<dbReference type="InterPro" id="IPR021109">
    <property type="entry name" value="Peptidase_aspartic_dom_sf"/>
</dbReference>
<dbReference type="InterPro" id="IPR053134">
    <property type="entry name" value="RNA-dir_DNA_polymerase"/>
</dbReference>
<keyword evidence="2" id="KW-1185">Reference proteome</keyword>
<name>A0A8B6DUM3_MYTGA</name>
<proteinExistence type="predicted"/>
<gene>
    <name evidence="1" type="ORF">MGAL_10B087714</name>
</gene>
<dbReference type="PANTHER" id="PTHR24559:SF444">
    <property type="entry name" value="REVERSE TRANSCRIPTASE DOMAIN-CONTAINING PROTEIN"/>
    <property type="match status" value="1"/>
</dbReference>
<dbReference type="InterPro" id="IPR043502">
    <property type="entry name" value="DNA/RNA_pol_sf"/>
</dbReference>
<organism evidence="1 2">
    <name type="scientific">Mytilus galloprovincialis</name>
    <name type="common">Mediterranean mussel</name>
    <dbReference type="NCBI Taxonomy" id="29158"/>
    <lineage>
        <taxon>Eukaryota</taxon>
        <taxon>Metazoa</taxon>
        <taxon>Spiralia</taxon>
        <taxon>Lophotrochozoa</taxon>
        <taxon>Mollusca</taxon>
        <taxon>Bivalvia</taxon>
        <taxon>Autobranchia</taxon>
        <taxon>Pteriomorphia</taxon>
        <taxon>Mytilida</taxon>
        <taxon>Mytiloidea</taxon>
        <taxon>Mytilidae</taxon>
        <taxon>Mytilinae</taxon>
        <taxon>Mytilus</taxon>
    </lineage>
</organism>
<sequence>MANGSHVVPLGVLSLPIKLGDQIIQQEMIIADIEIPAVLGYDFMVKNKCVIDIAKCTLKLNNQTIACELESQIPSLFRITIGQKVTIPPRSEMMVKANINEGVTGKANLVIDSTAELLQDRGILVAKALYKGEQSELPIRVMNLSDSPQTLTKNSWAANAELLPEQNIMNETTHDESEGIPQFKEIYDRCKNVLTPEQTSTLKNLLHKNQKAFSMSKYDIGLTDIVQHKIDTNGARPVKHAPRRLPIAQRKEVEVEIKKMLDNDIIRPSQSPYSSPLVIVRKADSSIRVCCDFRSENQKQADENSDSLELMEIRAMSADNQDKVESNPIATNWVQGKSENELMESQMQDSIIKIVG</sequence>
<dbReference type="AlphaFoldDB" id="A0A8B6DUM3"/>
<dbReference type="Gene3D" id="2.40.70.10">
    <property type="entry name" value="Acid Proteases"/>
    <property type="match status" value="1"/>
</dbReference>
<reference evidence="1" key="1">
    <citation type="submission" date="2018-11" db="EMBL/GenBank/DDBJ databases">
        <authorList>
            <person name="Alioto T."/>
            <person name="Alioto T."/>
        </authorList>
    </citation>
    <scope>NUCLEOTIDE SEQUENCE</scope>
</reference>
<evidence type="ECO:0000313" key="2">
    <source>
        <dbReference type="Proteomes" id="UP000596742"/>
    </source>
</evidence>
<dbReference type="PANTHER" id="PTHR24559">
    <property type="entry name" value="TRANSPOSON TY3-I GAG-POL POLYPROTEIN"/>
    <property type="match status" value="1"/>
</dbReference>
<protein>
    <submittedName>
        <fullName evidence="1">Uncharacterized protein</fullName>
    </submittedName>
</protein>
<dbReference type="EMBL" id="UYJE01003962">
    <property type="protein sequence ID" value="VDI23686.1"/>
    <property type="molecule type" value="Genomic_DNA"/>
</dbReference>
<dbReference type="Proteomes" id="UP000596742">
    <property type="component" value="Unassembled WGS sequence"/>
</dbReference>
<dbReference type="Gene3D" id="3.10.10.10">
    <property type="entry name" value="HIV Type 1 Reverse Transcriptase, subunit A, domain 1"/>
    <property type="match status" value="1"/>
</dbReference>
<evidence type="ECO:0000313" key="1">
    <source>
        <dbReference type="EMBL" id="VDI23686.1"/>
    </source>
</evidence>
<accession>A0A8B6DUM3</accession>
<comment type="caution">
    <text evidence="1">The sequence shown here is derived from an EMBL/GenBank/DDBJ whole genome shotgun (WGS) entry which is preliminary data.</text>
</comment>
<dbReference type="OrthoDB" id="6156608at2759"/>
<dbReference type="SUPFAM" id="SSF56672">
    <property type="entry name" value="DNA/RNA polymerases"/>
    <property type="match status" value="1"/>
</dbReference>